<name>L1IU96_GUITC</name>
<dbReference type="KEGG" id="gtt:GUITHDRAFT_154346"/>
<evidence type="ECO:0000313" key="1">
    <source>
        <dbReference type="EMBL" id="EKX39692.1"/>
    </source>
</evidence>
<evidence type="ECO:0000313" key="2">
    <source>
        <dbReference type="EnsemblProtists" id="EKX39692"/>
    </source>
</evidence>
<evidence type="ECO:0000313" key="3">
    <source>
        <dbReference type="Proteomes" id="UP000011087"/>
    </source>
</evidence>
<reference evidence="1 3" key="1">
    <citation type="journal article" date="2012" name="Nature">
        <title>Algal genomes reveal evolutionary mosaicism and the fate of nucleomorphs.</title>
        <authorList>
            <consortium name="DOE Joint Genome Institute"/>
            <person name="Curtis B.A."/>
            <person name="Tanifuji G."/>
            <person name="Burki F."/>
            <person name="Gruber A."/>
            <person name="Irimia M."/>
            <person name="Maruyama S."/>
            <person name="Arias M.C."/>
            <person name="Ball S.G."/>
            <person name="Gile G.H."/>
            <person name="Hirakawa Y."/>
            <person name="Hopkins J.F."/>
            <person name="Kuo A."/>
            <person name="Rensing S.A."/>
            <person name="Schmutz J."/>
            <person name="Symeonidi A."/>
            <person name="Elias M."/>
            <person name="Eveleigh R.J."/>
            <person name="Herman E.K."/>
            <person name="Klute M.J."/>
            <person name="Nakayama T."/>
            <person name="Obornik M."/>
            <person name="Reyes-Prieto A."/>
            <person name="Armbrust E.V."/>
            <person name="Aves S.J."/>
            <person name="Beiko R.G."/>
            <person name="Coutinho P."/>
            <person name="Dacks J.B."/>
            <person name="Durnford D.G."/>
            <person name="Fast N.M."/>
            <person name="Green B.R."/>
            <person name="Grisdale C.J."/>
            <person name="Hempel F."/>
            <person name="Henrissat B."/>
            <person name="Hoppner M.P."/>
            <person name="Ishida K."/>
            <person name="Kim E."/>
            <person name="Koreny L."/>
            <person name="Kroth P.G."/>
            <person name="Liu Y."/>
            <person name="Malik S.B."/>
            <person name="Maier U.G."/>
            <person name="McRose D."/>
            <person name="Mock T."/>
            <person name="Neilson J.A."/>
            <person name="Onodera N.T."/>
            <person name="Poole A.M."/>
            <person name="Pritham E.J."/>
            <person name="Richards T.A."/>
            <person name="Rocap G."/>
            <person name="Roy S.W."/>
            <person name="Sarai C."/>
            <person name="Schaack S."/>
            <person name="Shirato S."/>
            <person name="Slamovits C.H."/>
            <person name="Spencer D.F."/>
            <person name="Suzuki S."/>
            <person name="Worden A.Z."/>
            <person name="Zauner S."/>
            <person name="Barry K."/>
            <person name="Bell C."/>
            <person name="Bharti A.K."/>
            <person name="Crow J.A."/>
            <person name="Grimwood J."/>
            <person name="Kramer R."/>
            <person name="Lindquist E."/>
            <person name="Lucas S."/>
            <person name="Salamov A."/>
            <person name="McFadden G.I."/>
            <person name="Lane C.E."/>
            <person name="Keeling P.J."/>
            <person name="Gray M.W."/>
            <person name="Grigoriev I.V."/>
            <person name="Archibald J.M."/>
        </authorList>
    </citation>
    <scope>NUCLEOTIDE SEQUENCE</scope>
    <source>
        <strain evidence="1 3">CCMP2712</strain>
    </source>
</reference>
<dbReference type="Proteomes" id="UP000011087">
    <property type="component" value="Unassembled WGS sequence"/>
</dbReference>
<reference evidence="2" key="3">
    <citation type="submission" date="2015-06" db="UniProtKB">
        <authorList>
            <consortium name="EnsemblProtists"/>
        </authorList>
    </citation>
    <scope>IDENTIFICATION</scope>
</reference>
<reference evidence="3" key="2">
    <citation type="submission" date="2012-11" db="EMBL/GenBank/DDBJ databases">
        <authorList>
            <person name="Kuo A."/>
            <person name="Curtis B.A."/>
            <person name="Tanifuji G."/>
            <person name="Burki F."/>
            <person name="Gruber A."/>
            <person name="Irimia M."/>
            <person name="Maruyama S."/>
            <person name="Arias M.C."/>
            <person name="Ball S.G."/>
            <person name="Gile G.H."/>
            <person name="Hirakawa Y."/>
            <person name="Hopkins J.F."/>
            <person name="Rensing S.A."/>
            <person name="Schmutz J."/>
            <person name="Symeonidi A."/>
            <person name="Elias M."/>
            <person name="Eveleigh R.J."/>
            <person name="Herman E.K."/>
            <person name="Klute M.J."/>
            <person name="Nakayama T."/>
            <person name="Obornik M."/>
            <person name="Reyes-Prieto A."/>
            <person name="Armbrust E.V."/>
            <person name="Aves S.J."/>
            <person name="Beiko R.G."/>
            <person name="Coutinho P."/>
            <person name="Dacks J.B."/>
            <person name="Durnford D.G."/>
            <person name="Fast N.M."/>
            <person name="Green B.R."/>
            <person name="Grisdale C."/>
            <person name="Hempe F."/>
            <person name="Henrissat B."/>
            <person name="Hoppner M.P."/>
            <person name="Ishida K.-I."/>
            <person name="Kim E."/>
            <person name="Koreny L."/>
            <person name="Kroth P.G."/>
            <person name="Liu Y."/>
            <person name="Malik S.-B."/>
            <person name="Maier U.G."/>
            <person name="McRose D."/>
            <person name="Mock T."/>
            <person name="Neilson J.A."/>
            <person name="Onodera N.T."/>
            <person name="Poole A.M."/>
            <person name="Pritham E.J."/>
            <person name="Richards T.A."/>
            <person name="Rocap G."/>
            <person name="Roy S.W."/>
            <person name="Sarai C."/>
            <person name="Schaack S."/>
            <person name="Shirato S."/>
            <person name="Slamovits C.H."/>
            <person name="Spencer D.F."/>
            <person name="Suzuki S."/>
            <person name="Worden A.Z."/>
            <person name="Zauner S."/>
            <person name="Barry K."/>
            <person name="Bell C."/>
            <person name="Bharti A.K."/>
            <person name="Crow J.A."/>
            <person name="Grimwood J."/>
            <person name="Kramer R."/>
            <person name="Lindquist E."/>
            <person name="Lucas S."/>
            <person name="Salamov A."/>
            <person name="McFadden G.I."/>
            <person name="Lane C.E."/>
            <person name="Keeling P.J."/>
            <person name="Gray M.W."/>
            <person name="Grigoriev I.V."/>
            <person name="Archibald J.M."/>
        </authorList>
    </citation>
    <scope>NUCLEOTIDE SEQUENCE</scope>
    <source>
        <strain evidence="3">CCMP2712</strain>
    </source>
</reference>
<organism evidence="1">
    <name type="scientific">Guillardia theta (strain CCMP2712)</name>
    <name type="common">Cryptophyte</name>
    <dbReference type="NCBI Taxonomy" id="905079"/>
    <lineage>
        <taxon>Eukaryota</taxon>
        <taxon>Cryptophyceae</taxon>
        <taxon>Pyrenomonadales</taxon>
        <taxon>Geminigeraceae</taxon>
        <taxon>Guillardia</taxon>
    </lineage>
</organism>
<dbReference type="HOGENOM" id="CLU_1140502_0_0_1"/>
<dbReference type="RefSeq" id="XP_005826672.1">
    <property type="nucleotide sequence ID" value="XM_005826615.1"/>
</dbReference>
<feature type="non-terminal residue" evidence="1">
    <location>
        <position position="1"/>
    </location>
</feature>
<dbReference type="PaxDb" id="55529-EKX39692"/>
<keyword evidence="3" id="KW-1185">Reference proteome</keyword>
<proteinExistence type="predicted"/>
<accession>L1IU96</accession>
<sequence length="244" mass="27364">MAEVSPLSTGLLLPDAVQRICEEGQALRWDQVHGCYEVIDGELFSQRFDELRRKRDRDDGSNGRPFSRMHKYYKLESGERWAKTGARFTPKNPLLLRNLQAAHLSAPAHSIPHNQPGISGTSQFLEHTLLDAYQAPDMDRVLDNIPTVPSAVPTQEPCLGNNPYSFLDATEAQENLSGNKRQRQDEAGTRISSSMQNHVVYPAHQQPVTPAIIDGENVKIKLRSKMPYVGETFEVSLQVFLDAI</sequence>
<gene>
    <name evidence="1" type="ORF">GUITHDRAFT_154346</name>
</gene>
<dbReference type="GeneID" id="17296522"/>
<protein>
    <submittedName>
        <fullName evidence="1 2">Uncharacterized protein</fullName>
    </submittedName>
</protein>
<dbReference type="EMBL" id="JH993037">
    <property type="protein sequence ID" value="EKX39692.1"/>
    <property type="molecule type" value="Genomic_DNA"/>
</dbReference>
<dbReference type="AlphaFoldDB" id="L1IU96"/>
<dbReference type="EnsemblProtists" id="EKX39692">
    <property type="protein sequence ID" value="EKX39692"/>
    <property type="gene ID" value="GUITHDRAFT_154346"/>
</dbReference>